<protein>
    <submittedName>
        <fullName evidence="1">Uncharacterized protein</fullName>
    </submittedName>
</protein>
<dbReference type="Proteomes" id="UP000028705">
    <property type="component" value="Unassembled WGS sequence"/>
</dbReference>
<dbReference type="STRING" id="445961.IW15_03790"/>
<evidence type="ECO:0000313" key="2">
    <source>
        <dbReference type="Proteomes" id="UP000028705"/>
    </source>
</evidence>
<keyword evidence="2" id="KW-1185">Reference proteome</keyword>
<reference evidence="1 2" key="1">
    <citation type="submission" date="2014-07" db="EMBL/GenBank/DDBJ databases">
        <title>Genome of Chryseobacterium soli DSM 19298.</title>
        <authorList>
            <person name="Stropko S.J."/>
            <person name="Pipes S.E."/>
            <person name="Newman J."/>
        </authorList>
    </citation>
    <scope>NUCLEOTIDE SEQUENCE [LARGE SCALE GENOMIC DNA]</scope>
    <source>
        <strain evidence="1 2">DSM 19298</strain>
    </source>
</reference>
<accession>A0A086AD01</accession>
<comment type="caution">
    <text evidence="1">The sequence shown here is derived from an EMBL/GenBank/DDBJ whole genome shotgun (WGS) entry which is preliminary data.</text>
</comment>
<sequence length="66" mass="8136">MLSKKCINLTQREFFQQDKPQVNYLYFYKDHILHFKTEHYLTFFKEVDDVVYYYSRFAAATLNVLL</sequence>
<organism evidence="1 2">
    <name type="scientific">Chryseobacterium soli</name>
    <dbReference type="NCBI Taxonomy" id="445961"/>
    <lineage>
        <taxon>Bacteria</taxon>
        <taxon>Pseudomonadati</taxon>
        <taxon>Bacteroidota</taxon>
        <taxon>Flavobacteriia</taxon>
        <taxon>Flavobacteriales</taxon>
        <taxon>Weeksellaceae</taxon>
        <taxon>Chryseobacterium group</taxon>
        <taxon>Chryseobacterium</taxon>
    </lineage>
</organism>
<evidence type="ECO:0000313" key="1">
    <source>
        <dbReference type="EMBL" id="KFF14565.1"/>
    </source>
</evidence>
<dbReference type="AlphaFoldDB" id="A0A086AD01"/>
<proteinExistence type="predicted"/>
<name>A0A086AD01_9FLAO</name>
<gene>
    <name evidence="1" type="ORF">IW15_03790</name>
</gene>
<dbReference type="EMBL" id="JPRH01000001">
    <property type="protein sequence ID" value="KFF14565.1"/>
    <property type="molecule type" value="Genomic_DNA"/>
</dbReference>